<dbReference type="InterPro" id="IPR029063">
    <property type="entry name" value="SAM-dependent_MTases_sf"/>
</dbReference>
<dbReference type="EMBL" id="MWIP01000002">
    <property type="protein sequence ID" value="KAF1687495.1"/>
    <property type="molecule type" value="Genomic_DNA"/>
</dbReference>
<evidence type="ECO:0008006" key="3">
    <source>
        <dbReference type="Google" id="ProtNLM"/>
    </source>
</evidence>
<dbReference type="SUPFAM" id="SSF53335">
    <property type="entry name" value="S-adenosyl-L-methionine-dependent methyltransferases"/>
    <property type="match status" value="1"/>
</dbReference>
<gene>
    <name evidence="1" type="ORF">B1992_02150</name>
</gene>
<organism evidence="1 2">
    <name type="scientific">Pseudoxanthomonas broegbernensis</name>
    <dbReference type="NCBI Taxonomy" id="83619"/>
    <lineage>
        <taxon>Bacteria</taxon>
        <taxon>Pseudomonadati</taxon>
        <taxon>Pseudomonadota</taxon>
        <taxon>Gammaproteobacteria</taxon>
        <taxon>Lysobacterales</taxon>
        <taxon>Lysobacteraceae</taxon>
        <taxon>Pseudoxanthomonas</taxon>
    </lineage>
</organism>
<reference evidence="1 2" key="1">
    <citation type="submission" date="2017-10" db="EMBL/GenBank/DDBJ databases">
        <title>Whole genome sequencing of Pseudoxanthomonas broegbernensis DSM 12573(T).</title>
        <authorList>
            <person name="Kumar S."/>
            <person name="Bansal K."/>
            <person name="Kaur A."/>
            <person name="Patil P."/>
            <person name="Sharma S."/>
            <person name="Patil P.B."/>
        </authorList>
    </citation>
    <scope>NUCLEOTIDE SEQUENCE [LARGE SCALE GENOMIC DNA]</scope>
    <source>
        <strain evidence="1 2">DSM 12573</strain>
    </source>
</reference>
<evidence type="ECO:0000313" key="2">
    <source>
        <dbReference type="Proteomes" id="UP000462066"/>
    </source>
</evidence>
<name>A0A7V8K872_9GAMM</name>
<evidence type="ECO:0000313" key="1">
    <source>
        <dbReference type="EMBL" id="KAF1687495.1"/>
    </source>
</evidence>
<sequence>MPAIASSRQPGAPIWFSGREGQWLLAMQRQWLLARLEARPARSWLWIAPVPAEGGALPARRGLFLHPDGHGYRGGVRCGLPLPLPSGCLGDVVLQHPPAARLDELIEEGRRLLIEGGRLWLCAFNPYGPLRWRGTGARWAAPSVGQWQRRLSRAGLVCAPPRFIGPRWRLGETAGAESGCALSLRAGCVIEAEKRAALPSSPASLHWRRGAAPAA</sequence>
<dbReference type="RefSeq" id="WP_162309823.1">
    <property type="nucleotide sequence ID" value="NZ_JACHGU010000002.1"/>
</dbReference>
<protein>
    <recommendedName>
        <fullName evidence="3">Methyltransferase type 11 domain-containing protein</fullName>
    </recommendedName>
</protein>
<comment type="caution">
    <text evidence="1">The sequence shown here is derived from an EMBL/GenBank/DDBJ whole genome shotgun (WGS) entry which is preliminary data.</text>
</comment>
<keyword evidence="2" id="KW-1185">Reference proteome</keyword>
<proteinExistence type="predicted"/>
<dbReference type="AlphaFoldDB" id="A0A7V8K872"/>
<dbReference type="Proteomes" id="UP000462066">
    <property type="component" value="Unassembled WGS sequence"/>
</dbReference>
<accession>A0A7V8K872</accession>